<dbReference type="Gene3D" id="1.10.287.130">
    <property type="match status" value="1"/>
</dbReference>
<dbReference type="InterPro" id="IPR035965">
    <property type="entry name" value="PAS-like_dom_sf"/>
</dbReference>
<feature type="region of interest" description="Disordered" evidence="6">
    <location>
        <begin position="397"/>
        <end position="456"/>
    </location>
</feature>
<dbReference type="SUPFAM" id="SSF55874">
    <property type="entry name" value="ATPase domain of HSP90 chaperone/DNA topoisomerase II/histidine kinase"/>
    <property type="match status" value="1"/>
</dbReference>
<feature type="region of interest" description="Disordered" evidence="6">
    <location>
        <begin position="561"/>
        <end position="594"/>
    </location>
</feature>
<evidence type="ECO:0000259" key="7">
    <source>
        <dbReference type="PROSITE" id="PS50109"/>
    </source>
</evidence>
<dbReference type="NCBIfam" id="TIGR00229">
    <property type="entry name" value="sensory_box"/>
    <property type="match status" value="1"/>
</dbReference>
<dbReference type="SMART" id="SM00091">
    <property type="entry name" value="PAS"/>
    <property type="match status" value="2"/>
</dbReference>
<sequence length="1127" mass="117534">MTTPLAGTLQGYLALSAQPAVCDLVADPRMALVVDRTGERTLWLNAAAARFCRVERPFDAAPSARLNAVRAALADHVQARYVPRQGLVRLRVFLDFRPVWLMCRIDPISLPGGEPGLLALVEDPVPSGLEKLQARIEAVCRLVAHDGLAFVADSGNGIAASAGDESLAEVAGGLEAVVRAVRGDGAVFRAGFARPVTLDLPGVGLTLFVMTRGEDADTPDEATVAEPEPIAAAEPVAAAEPARPAMRPRRFSWQSDAHGRFGFLSHELSEVVGVPAEALRGRTLAEIAAAYGLVGADAVIEAFASHATWSGFSVRWPRADGSLVPIDLAGLSVYEADGAFKGFRGFGVIRFTGAAATAVSPAAERRPPAAPVATPAMEVPVESVVTSAMEPTMAAMPAATEPAAAPQSPDAPPRQPVRETEPELRVEPGRDAHLSGDAEAGEDAGAQEAAEAAATTDSDFMTDGLWSDAAEEAGFETGIFALGAFEHGVFARRPLDLTGADAPAFDLDEPVDIVSAEIPAADAVAGEPVFIDPETDAVFPDPVEPSAGAGDAAVSEATAPLMPAAPDPERPSPKVVPMPGLATPPPEPSGTALSRPEWEAFRLIAAALGARFEGDDAEAEAEADEPETLYPLGEPAISPVGRLAANDSGIVEVDTRILDRLPLGLVACRGAAIIYANPAALMLAGYPDLAGLDAAGGLEGLFAERSEPEGERPVTIRRGDGRLVEVDARMHSVPWGAGRALLVALQSRGEFQAAAPAAPAPSDAAEVFDAIADAVVVVDRAAAIVSLNRAAERLFGRSRAALAGESLMRLVDPDSHRALRAGIAAVIDSVIPTNAGRDIEIVGLAAEGDEIPLQVGFGRYGAGVGARACLTLRDVTPWKRGEAAMAAMARAAERASAQKSDFLARITHEIRTPLNAILGFAEVMLEERLGPIGTPRYRDYLGDIHASGGHILSLVNDLLNLARIEAGKAELDLRPVALDQAVRDCVALMQPQASAERVIVRTSLGSQLPAVLADARSIKQIVLNLLSNAIKFNMIGGQVIVSTTRDESGGVVLRFRDTGIGMAEADIPAALEPFRRLHPTHHEGTGLGLPLTKALAEANGATFAIESAPNQGTLVEIRFPAARLAAE</sequence>
<evidence type="ECO:0000313" key="9">
    <source>
        <dbReference type="EMBL" id="MQT13403.1"/>
    </source>
</evidence>
<keyword evidence="10" id="KW-1185">Reference proteome</keyword>
<evidence type="ECO:0000256" key="3">
    <source>
        <dbReference type="ARBA" id="ARBA00022553"/>
    </source>
</evidence>
<dbReference type="Gene3D" id="3.30.450.20">
    <property type="entry name" value="PAS domain"/>
    <property type="match status" value="2"/>
</dbReference>
<dbReference type="CDD" id="cd00082">
    <property type="entry name" value="HisKA"/>
    <property type="match status" value="1"/>
</dbReference>
<dbReference type="PRINTS" id="PR00344">
    <property type="entry name" value="BCTRLSENSOR"/>
</dbReference>
<dbReference type="Pfam" id="PF00512">
    <property type="entry name" value="HisKA"/>
    <property type="match status" value="1"/>
</dbReference>
<dbReference type="InterPro" id="IPR005467">
    <property type="entry name" value="His_kinase_dom"/>
</dbReference>
<dbReference type="GO" id="GO:0006355">
    <property type="term" value="P:regulation of DNA-templated transcription"/>
    <property type="evidence" value="ECO:0007669"/>
    <property type="project" value="InterPro"/>
</dbReference>
<keyword evidence="4" id="KW-0808">Transferase</keyword>
<accession>A0A6A7Y2U2</accession>
<feature type="domain" description="PAS" evidence="8">
    <location>
        <begin position="760"/>
        <end position="830"/>
    </location>
</feature>
<dbReference type="GO" id="GO:0009927">
    <property type="term" value="F:histidine phosphotransfer kinase activity"/>
    <property type="evidence" value="ECO:0007669"/>
    <property type="project" value="TreeGrafter"/>
</dbReference>
<dbReference type="PROSITE" id="PS50109">
    <property type="entry name" value="HIS_KIN"/>
    <property type="match status" value="1"/>
</dbReference>
<comment type="catalytic activity">
    <reaction evidence="1">
        <text>ATP + protein L-histidine = ADP + protein N-phospho-L-histidine.</text>
        <dbReference type="EC" id="2.7.13.3"/>
    </reaction>
</comment>
<feature type="compositionally biased region" description="Low complexity" evidence="6">
    <location>
        <begin position="443"/>
        <end position="454"/>
    </location>
</feature>
<dbReference type="InterPro" id="IPR003594">
    <property type="entry name" value="HATPase_dom"/>
</dbReference>
<gene>
    <name evidence="9" type="ORF">F0357_12265</name>
</gene>
<dbReference type="CDD" id="cd00130">
    <property type="entry name" value="PAS"/>
    <property type="match status" value="1"/>
</dbReference>
<name>A0A6A7Y2U2_9HYPH</name>
<feature type="domain" description="Histidine kinase" evidence="7">
    <location>
        <begin position="905"/>
        <end position="1123"/>
    </location>
</feature>
<dbReference type="Proteomes" id="UP000332515">
    <property type="component" value="Unassembled WGS sequence"/>
</dbReference>
<dbReference type="Pfam" id="PF02518">
    <property type="entry name" value="HATPase_c"/>
    <property type="match status" value="1"/>
</dbReference>
<feature type="compositionally biased region" description="Basic and acidic residues" evidence="6">
    <location>
        <begin position="416"/>
        <end position="436"/>
    </location>
</feature>
<dbReference type="RefSeq" id="WP_153481895.1">
    <property type="nucleotide sequence ID" value="NZ_VWNA01000001.1"/>
</dbReference>
<dbReference type="SMART" id="SM00387">
    <property type="entry name" value="HATPase_c"/>
    <property type="match status" value="1"/>
</dbReference>
<evidence type="ECO:0000256" key="6">
    <source>
        <dbReference type="SAM" id="MobiDB-lite"/>
    </source>
</evidence>
<dbReference type="Pfam" id="PF00989">
    <property type="entry name" value="PAS"/>
    <property type="match status" value="1"/>
</dbReference>
<dbReference type="PANTHER" id="PTHR43047:SF72">
    <property type="entry name" value="OSMOSENSING HISTIDINE PROTEIN KINASE SLN1"/>
    <property type="match status" value="1"/>
</dbReference>
<dbReference type="InterPro" id="IPR003661">
    <property type="entry name" value="HisK_dim/P_dom"/>
</dbReference>
<reference evidence="9 10" key="1">
    <citation type="submission" date="2019-09" db="EMBL/GenBank/DDBJ databases">
        <title>Segnochrobactrum spirostomi gen. nov., sp. nov., isolated from the ciliate Spirostomum cf. yagiui and description of a novel family, Segnochrobactraceae fam. nov. within the order Rhizobiales of the class Alphaproteobacteria.</title>
        <authorList>
            <person name="Akter S."/>
            <person name="Shazib S.U.A."/>
            <person name="Shin M.K."/>
        </authorList>
    </citation>
    <scope>NUCLEOTIDE SEQUENCE [LARGE SCALE GENOMIC DNA]</scope>
    <source>
        <strain evidence="9 10">Sp-1</strain>
    </source>
</reference>
<feature type="compositionally biased region" description="Low complexity" evidence="6">
    <location>
        <begin position="397"/>
        <end position="408"/>
    </location>
</feature>
<dbReference type="GO" id="GO:0000155">
    <property type="term" value="F:phosphorelay sensor kinase activity"/>
    <property type="evidence" value="ECO:0007669"/>
    <property type="project" value="InterPro"/>
</dbReference>
<proteinExistence type="predicted"/>
<evidence type="ECO:0000256" key="4">
    <source>
        <dbReference type="ARBA" id="ARBA00022679"/>
    </source>
</evidence>
<dbReference type="InterPro" id="IPR036890">
    <property type="entry name" value="HATPase_C_sf"/>
</dbReference>
<dbReference type="InterPro" id="IPR013767">
    <property type="entry name" value="PAS_fold"/>
</dbReference>
<dbReference type="PROSITE" id="PS50112">
    <property type="entry name" value="PAS"/>
    <property type="match status" value="1"/>
</dbReference>
<dbReference type="InterPro" id="IPR000014">
    <property type="entry name" value="PAS"/>
</dbReference>
<evidence type="ECO:0000256" key="5">
    <source>
        <dbReference type="ARBA" id="ARBA00022777"/>
    </source>
</evidence>
<dbReference type="EMBL" id="VWNA01000001">
    <property type="protein sequence ID" value="MQT13403.1"/>
    <property type="molecule type" value="Genomic_DNA"/>
</dbReference>
<dbReference type="InterPro" id="IPR036097">
    <property type="entry name" value="HisK_dim/P_sf"/>
</dbReference>
<protein>
    <recommendedName>
        <fullName evidence="2">histidine kinase</fullName>
        <ecNumber evidence="2">2.7.13.3</ecNumber>
    </recommendedName>
</protein>
<dbReference type="SUPFAM" id="SSF55785">
    <property type="entry name" value="PYP-like sensor domain (PAS domain)"/>
    <property type="match status" value="2"/>
</dbReference>
<dbReference type="SMART" id="SM00388">
    <property type="entry name" value="HisKA"/>
    <property type="match status" value="1"/>
</dbReference>
<dbReference type="InterPro" id="IPR004358">
    <property type="entry name" value="Sig_transdc_His_kin-like_C"/>
</dbReference>
<keyword evidence="3" id="KW-0597">Phosphoprotein</keyword>
<dbReference type="SUPFAM" id="SSF47384">
    <property type="entry name" value="Homodimeric domain of signal transducing histidine kinase"/>
    <property type="match status" value="1"/>
</dbReference>
<dbReference type="GO" id="GO:0005886">
    <property type="term" value="C:plasma membrane"/>
    <property type="evidence" value="ECO:0007669"/>
    <property type="project" value="TreeGrafter"/>
</dbReference>
<evidence type="ECO:0000259" key="8">
    <source>
        <dbReference type="PROSITE" id="PS50112"/>
    </source>
</evidence>
<comment type="caution">
    <text evidence="9">The sequence shown here is derived from an EMBL/GenBank/DDBJ whole genome shotgun (WGS) entry which is preliminary data.</text>
</comment>
<evidence type="ECO:0000313" key="10">
    <source>
        <dbReference type="Proteomes" id="UP000332515"/>
    </source>
</evidence>
<dbReference type="EC" id="2.7.13.3" evidence="2"/>
<evidence type="ECO:0000256" key="2">
    <source>
        <dbReference type="ARBA" id="ARBA00012438"/>
    </source>
</evidence>
<dbReference type="Gene3D" id="3.30.565.10">
    <property type="entry name" value="Histidine kinase-like ATPase, C-terminal domain"/>
    <property type="match status" value="1"/>
</dbReference>
<keyword evidence="5" id="KW-0418">Kinase</keyword>
<dbReference type="AlphaFoldDB" id="A0A6A7Y2U2"/>
<organism evidence="9 10">
    <name type="scientific">Segnochrobactrum spirostomi</name>
    <dbReference type="NCBI Taxonomy" id="2608987"/>
    <lineage>
        <taxon>Bacteria</taxon>
        <taxon>Pseudomonadati</taxon>
        <taxon>Pseudomonadota</taxon>
        <taxon>Alphaproteobacteria</taxon>
        <taxon>Hyphomicrobiales</taxon>
        <taxon>Segnochrobactraceae</taxon>
        <taxon>Segnochrobactrum</taxon>
    </lineage>
</organism>
<dbReference type="PANTHER" id="PTHR43047">
    <property type="entry name" value="TWO-COMPONENT HISTIDINE PROTEIN KINASE"/>
    <property type="match status" value="1"/>
</dbReference>
<evidence type="ECO:0000256" key="1">
    <source>
        <dbReference type="ARBA" id="ARBA00000085"/>
    </source>
</evidence>